<dbReference type="EMBL" id="KN846976">
    <property type="protein sequence ID" value="KIW74690.1"/>
    <property type="molecule type" value="Genomic_DNA"/>
</dbReference>
<dbReference type="AlphaFoldDB" id="A0A0D2G7H6"/>
<organism evidence="2 3">
    <name type="scientific">Fonsecaea pedrosoi CBS 271.37</name>
    <dbReference type="NCBI Taxonomy" id="1442368"/>
    <lineage>
        <taxon>Eukaryota</taxon>
        <taxon>Fungi</taxon>
        <taxon>Dikarya</taxon>
        <taxon>Ascomycota</taxon>
        <taxon>Pezizomycotina</taxon>
        <taxon>Eurotiomycetes</taxon>
        <taxon>Chaetothyriomycetidae</taxon>
        <taxon>Chaetothyriales</taxon>
        <taxon>Herpotrichiellaceae</taxon>
        <taxon>Fonsecaea</taxon>
    </lineage>
</organism>
<evidence type="ECO:0000256" key="1">
    <source>
        <dbReference type="SAM" id="MobiDB-lite"/>
    </source>
</evidence>
<dbReference type="RefSeq" id="XP_013278498.1">
    <property type="nucleotide sequence ID" value="XM_013423044.1"/>
</dbReference>
<keyword evidence="3" id="KW-1185">Reference proteome</keyword>
<gene>
    <name evidence="2" type="ORF">Z517_11460</name>
</gene>
<feature type="region of interest" description="Disordered" evidence="1">
    <location>
        <begin position="1"/>
        <end position="73"/>
    </location>
</feature>
<dbReference type="VEuPathDB" id="FungiDB:Z517_11460"/>
<evidence type="ECO:0000313" key="2">
    <source>
        <dbReference type="EMBL" id="KIW74690.1"/>
    </source>
</evidence>
<dbReference type="GeneID" id="25310950"/>
<name>A0A0D2G7H6_9EURO</name>
<dbReference type="HOGENOM" id="CLU_969896_0_0_1"/>
<sequence>MTEKSGHKPTSLQSQSMGVDLAGPKPQDRANADADADAAADAAMLPFHTSLAHPRSRLTMESSRTTRDGRTHCAGSAVVEDKLTHVNRCPRAYHYFNSVYPDHSLRVEYSDDPRYPAGEYPEGAYPTDAYLVAGDEDSESEHYDGREDETDYDDYGGGGEADDDDDWDVSRRGDSLRDGDEESVDHDRFCEVDEAESVGREPLQSIEGESTKAWDDSKDTERVAAAFMGTTTVPECRGQGENGEICHHPCHVGTPHAQPNFTWRTLFALGACVGMALYAWKLALDQP</sequence>
<dbReference type="OrthoDB" id="10319228at2759"/>
<feature type="compositionally biased region" description="Polar residues" evidence="1">
    <location>
        <begin position="8"/>
        <end position="17"/>
    </location>
</feature>
<protein>
    <submittedName>
        <fullName evidence="2">Uncharacterized protein</fullName>
    </submittedName>
</protein>
<feature type="region of interest" description="Disordered" evidence="1">
    <location>
        <begin position="136"/>
        <end position="185"/>
    </location>
</feature>
<proteinExistence type="predicted"/>
<accession>A0A0D2G7H6</accession>
<evidence type="ECO:0000313" key="3">
    <source>
        <dbReference type="Proteomes" id="UP000053029"/>
    </source>
</evidence>
<feature type="compositionally biased region" description="Acidic residues" evidence="1">
    <location>
        <begin position="146"/>
        <end position="167"/>
    </location>
</feature>
<dbReference type="Proteomes" id="UP000053029">
    <property type="component" value="Unassembled WGS sequence"/>
</dbReference>
<feature type="compositionally biased region" description="Basic and acidic residues" evidence="1">
    <location>
        <begin position="168"/>
        <end position="178"/>
    </location>
</feature>
<reference evidence="2 3" key="1">
    <citation type="submission" date="2015-01" db="EMBL/GenBank/DDBJ databases">
        <title>The Genome Sequence of Fonsecaea pedrosoi CBS 271.37.</title>
        <authorList>
            <consortium name="The Broad Institute Genomics Platform"/>
            <person name="Cuomo C."/>
            <person name="de Hoog S."/>
            <person name="Gorbushina A."/>
            <person name="Stielow B."/>
            <person name="Teixiera M."/>
            <person name="Abouelleil A."/>
            <person name="Chapman S.B."/>
            <person name="Priest M."/>
            <person name="Young S.K."/>
            <person name="Wortman J."/>
            <person name="Nusbaum C."/>
            <person name="Birren B."/>
        </authorList>
    </citation>
    <scope>NUCLEOTIDE SEQUENCE [LARGE SCALE GENOMIC DNA]</scope>
    <source>
        <strain evidence="2 3">CBS 271.37</strain>
    </source>
</reference>